<sequence>MIKINWIELKSNKIVLKPKGYIKKVSLKNNIMESKIKLIEHLIRHNDFLNNVFERRIMGRRRPRANYFHDIKEKMSCIPYQ</sequence>
<organism evidence="1 2">
    <name type="scientific">Aphis craccivora</name>
    <name type="common">Cowpea aphid</name>
    <dbReference type="NCBI Taxonomy" id="307492"/>
    <lineage>
        <taxon>Eukaryota</taxon>
        <taxon>Metazoa</taxon>
        <taxon>Ecdysozoa</taxon>
        <taxon>Arthropoda</taxon>
        <taxon>Hexapoda</taxon>
        <taxon>Insecta</taxon>
        <taxon>Pterygota</taxon>
        <taxon>Neoptera</taxon>
        <taxon>Paraneoptera</taxon>
        <taxon>Hemiptera</taxon>
        <taxon>Sternorrhyncha</taxon>
        <taxon>Aphidomorpha</taxon>
        <taxon>Aphidoidea</taxon>
        <taxon>Aphididae</taxon>
        <taxon>Aphidini</taxon>
        <taxon>Aphis</taxon>
        <taxon>Aphis</taxon>
    </lineage>
</organism>
<protein>
    <submittedName>
        <fullName evidence="1">Putative transposon-derived protein F52C9.6</fullName>
    </submittedName>
</protein>
<comment type="caution">
    <text evidence="1">The sequence shown here is derived from an EMBL/GenBank/DDBJ whole genome shotgun (WGS) entry which is preliminary data.</text>
</comment>
<keyword evidence="2" id="KW-1185">Reference proteome</keyword>
<name>A0A6G0ZKQ7_APHCR</name>
<evidence type="ECO:0000313" key="1">
    <source>
        <dbReference type="EMBL" id="KAF0771489.1"/>
    </source>
</evidence>
<proteinExistence type="predicted"/>
<dbReference type="EMBL" id="VUJU01000288">
    <property type="protein sequence ID" value="KAF0771489.1"/>
    <property type="molecule type" value="Genomic_DNA"/>
</dbReference>
<accession>A0A6G0ZKQ7</accession>
<dbReference type="Proteomes" id="UP000478052">
    <property type="component" value="Unassembled WGS sequence"/>
</dbReference>
<evidence type="ECO:0000313" key="2">
    <source>
        <dbReference type="Proteomes" id="UP000478052"/>
    </source>
</evidence>
<gene>
    <name evidence="1" type="ORF">FWK35_00016830</name>
</gene>
<dbReference type="AlphaFoldDB" id="A0A6G0ZKQ7"/>
<dbReference type="OrthoDB" id="8196546at2759"/>
<reference evidence="1 2" key="1">
    <citation type="submission" date="2019-08" db="EMBL/GenBank/DDBJ databases">
        <title>Whole genome of Aphis craccivora.</title>
        <authorList>
            <person name="Voronova N.V."/>
            <person name="Shulinski R.S."/>
            <person name="Bandarenka Y.V."/>
            <person name="Zhorov D.G."/>
            <person name="Warner D."/>
        </authorList>
    </citation>
    <scope>NUCLEOTIDE SEQUENCE [LARGE SCALE GENOMIC DNA]</scope>
    <source>
        <strain evidence="1">180601</strain>
        <tissue evidence="1">Whole Body</tissue>
    </source>
</reference>